<protein>
    <submittedName>
        <fullName evidence="3">ABC transporter</fullName>
    </submittedName>
</protein>
<proteinExistence type="predicted"/>
<feature type="transmembrane region" description="Helical" evidence="2">
    <location>
        <begin position="126"/>
        <end position="145"/>
    </location>
</feature>
<evidence type="ECO:0000256" key="2">
    <source>
        <dbReference type="SAM" id="Phobius"/>
    </source>
</evidence>
<evidence type="ECO:0000256" key="1">
    <source>
        <dbReference type="SAM" id="MobiDB-lite"/>
    </source>
</evidence>
<dbReference type="Proteomes" id="UP000649259">
    <property type="component" value="Unassembled WGS sequence"/>
</dbReference>
<keyword evidence="2" id="KW-0472">Membrane</keyword>
<accession>A0ABQ3S193</accession>
<feature type="compositionally biased region" description="Pro residues" evidence="1">
    <location>
        <begin position="224"/>
        <end position="234"/>
    </location>
</feature>
<dbReference type="GeneID" id="91471401"/>
<dbReference type="EMBL" id="BNEB01000003">
    <property type="protein sequence ID" value="GHI61893.1"/>
    <property type="molecule type" value="Genomic_DNA"/>
</dbReference>
<name>A0ABQ3S193_9ACTN</name>
<evidence type="ECO:0000313" key="4">
    <source>
        <dbReference type="Proteomes" id="UP000649259"/>
    </source>
</evidence>
<gene>
    <name evidence="3" type="ORF">Saso_35430</name>
</gene>
<feature type="transmembrane region" description="Helical" evidence="2">
    <location>
        <begin position="94"/>
        <end position="114"/>
    </location>
</feature>
<keyword evidence="2" id="KW-0812">Transmembrane</keyword>
<feature type="region of interest" description="Disordered" evidence="1">
    <location>
        <begin position="218"/>
        <end position="246"/>
    </location>
</feature>
<reference evidence="4" key="1">
    <citation type="submission" date="2023-07" db="EMBL/GenBank/DDBJ databases">
        <title>Whole genome shotgun sequence of Streptomyces cacaoi subsp. asoensis NBRC 13813.</title>
        <authorList>
            <person name="Komaki H."/>
            <person name="Tamura T."/>
        </authorList>
    </citation>
    <scope>NUCLEOTIDE SEQUENCE [LARGE SCALE GENOMIC DNA]</scope>
    <source>
        <strain evidence="4">NBRC 13813</strain>
    </source>
</reference>
<feature type="transmembrane region" description="Helical" evidence="2">
    <location>
        <begin position="57"/>
        <end position="74"/>
    </location>
</feature>
<dbReference type="RefSeq" id="WP_189921327.1">
    <property type="nucleotide sequence ID" value="NZ_BMSI01000004.1"/>
</dbReference>
<sequence>MREETGAVPAELLPALVPPVWRSLPWRALGTAGGLGLLLAATTRLPDDAPGADVGQLVLRLTALTGALGLAFLLDDPARNTTATTPVGRPRRTVLRLAFAVPAAALWWATALLLTPAPTRPASGPATLEAAGMACAALALATAAVRFTRAAQAGRATAIRLGTAAAVVVLVPNRWGLLGTSADPYWVATQVRWAVVLGAALALSALWTPEPLRAPWGRIRDHLGPPPKGAPPHGTPTAPAAPASTD</sequence>
<feature type="compositionally biased region" description="Low complexity" evidence="1">
    <location>
        <begin position="235"/>
        <end position="246"/>
    </location>
</feature>
<comment type="caution">
    <text evidence="3">The sequence shown here is derived from an EMBL/GenBank/DDBJ whole genome shotgun (WGS) entry which is preliminary data.</text>
</comment>
<organism evidence="3 4">
    <name type="scientific">Streptomyces asoensis</name>
    <dbReference type="NCBI Taxonomy" id="249586"/>
    <lineage>
        <taxon>Bacteria</taxon>
        <taxon>Bacillati</taxon>
        <taxon>Actinomycetota</taxon>
        <taxon>Actinomycetes</taxon>
        <taxon>Kitasatosporales</taxon>
        <taxon>Streptomycetaceae</taxon>
        <taxon>Streptomyces</taxon>
    </lineage>
</organism>
<keyword evidence="4" id="KW-1185">Reference proteome</keyword>
<keyword evidence="2" id="KW-1133">Transmembrane helix</keyword>
<evidence type="ECO:0000313" key="3">
    <source>
        <dbReference type="EMBL" id="GHI61893.1"/>
    </source>
</evidence>